<accession>A0A6J4QYE3</accession>
<reference evidence="2" key="1">
    <citation type="submission" date="2020-02" db="EMBL/GenBank/DDBJ databases">
        <authorList>
            <person name="Meier V. D."/>
        </authorList>
    </citation>
    <scope>NUCLEOTIDE SEQUENCE</scope>
    <source>
        <strain evidence="2">AVDCRST_MAG01</strain>
    </source>
</reference>
<protein>
    <submittedName>
        <fullName evidence="2">Uncharacterized protein</fullName>
    </submittedName>
</protein>
<sequence length="48" mass="4959">GPRLLPRLIVRTHRRLVASQPPSGWAPTGPSGPALRAGGPDARDPGPV</sequence>
<proteinExistence type="predicted"/>
<gene>
    <name evidence="2" type="ORF">AVDCRST_MAG01-01-5185</name>
</gene>
<name>A0A6J4QYE3_9ACTN</name>
<feature type="non-terminal residue" evidence="2">
    <location>
        <position position="1"/>
    </location>
</feature>
<dbReference type="EMBL" id="CADCUW010000683">
    <property type="protein sequence ID" value="CAA9455885.1"/>
    <property type="molecule type" value="Genomic_DNA"/>
</dbReference>
<evidence type="ECO:0000313" key="2">
    <source>
        <dbReference type="EMBL" id="CAA9455885.1"/>
    </source>
</evidence>
<dbReference type="AlphaFoldDB" id="A0A6J4QYE3"/>
<organism evidence="2">
    <name type="scientific">uncultured Rubrobacteraceae bacterium</name>
    <dbReference type="NCBI Taxonomy" id="349277"/>
    <lineage>
        <taxon>Bacteria</taxon>
        <taxon>Bacillati</taxon>
        <taxon>Actinomycetota</taxon>
        <taxon>Rubrobacteria</taxon>
        <taxon>Rubrobacterales</taxon>
        <taxon>Rubrobacteraceae</taxon>
        <taxon>environmental samples</taxon>
    </lineage>
</organism>
<evidence type="ECO:0000256" key="1">
    <source>
        <dbReference type="SAM" id="MobiDB-lite"/>
    </source>
</evidence>
<feature type="non-terminal residue" evidence="2">
    <location>
        <position position="48"/>
    </location>
</feature>
<feature type="region of interest" description="Disordered" evidence="1">
    <location>
        <begin position="15"/>
        <end position="48"/>
    </location>
</feature>